<dbReference type="EMBL" id="JX649887">
    <property type="protein sequence ID" value="AGC71960.1"/>
    <property type="molecule type" value="Genomic_DNA"/>
</dbReference>
<accession>L7W0F7</accession>
<proteinExistence type="predicted"/>
<evidence type="ECO:0000313" key="1">
    <source>
        <dbReference type="EMBL" id="AGC71960.1"/>
    </source>
</evidence>
<reference evidence="1" key="1">
    <citation type="submission" date="2012-09" db="EMBL/GenBank/DDBJ databases">
        <title>Metagenomic Characterization of a Microbial Community in Wastewater Detects High Levels of Antibiotic Resistance.</title>
        <authorList>
            <person name="Abrams M."/>
            <person name="Caldwell A."/>
            <person name="Vandaei E."/>
            <person name="Lee W."/>
            <person name="Perrott J."/>
            <person name="Khan S.Y."/>
            <person name="Ta J."/>
            <person name="Romero D."/>
            <person name="Nguyen V."/>
            <person name="Pourmand N."/>
            <person name="Ouverney C.C."/>
        </authorList>
    </citation>
    <scope>NUCLEOTIDE SEQUENCE</scope>
</reference>
<sequence>MARAHHQWRQKSKWQQICAICGQVRRWNGEAWRYRKEGALVLERQPCHGDRSVEDRYAELRALVEAWQKEPSGYTLTPLLDWRHR</sequence>
<protein>
    <submittedName>
        <fullName evidence="1">Uncharacterized protein</fullName>
    </submittedName>
</protein>
<dbReference type="AlphaFoldDB" id="L7W0F7"/>
<name>L7W0F7_9BACT</name>
<organism evidence="1">
    <name type="scientific">uncultured bacterium A1Q1_fos_25</name>
    <dbReference type="NCBI Taxonomy" id="1256569"/>
    <lineage>
        <taxon>Bacteria</taxon>
        <taxon>environmental samples</taxon>
    </lineage>
</organism>